<evidence type="ECO:0000256" key="11">
    <source>
        <dbReference type="ARBA" id="ARBA00023010"/>
    </source>
</evidence>
<dbReference type="RefSeq" id="WP_233675196.1">
    <property type="nucleotide sequence ID" value="NZ_JAJUOS010000001.1"/>
</dbReference>
<keyword evidence="7" id="KW-1003">Cell membrane</keyword>
<evidence type="ECO:0000256" key="7">
    <source>
        <dbReference type="ARBA" id="ARBA00022475"/>
    </source>
</evidence>
<evidence type="ECO:0000313" key="15">
    <source>
        <dbReference type="Proteomes" id="UP001521181"/>
    </source>
</evidence>
<evidence type="ECO:0000256" key="2">
    <source>
        <dbReference type="ARBA" id="ARBA00004162"/>
    </source>
</evidence>
<dbReference type="NCBIfam" id="TIGR00739">
    <property type="entry name" value="yajC"/>
    <property type="match status" value="1"/>
</dbReference>
<comment type="caution">
    <text evidence="14">The sequence shown here is derived from an EMBL/GenBank/DDBJ whole genome shotgun (WGS) entry which is preliminary data.</text>
</comment>
<dbReference type="InterPro" id="IPR003849">
    <property type="entry name" value="Preprotein_translocase_YajC"/>
</dbReference>
<dbReference type="SMART" id="SM01323">
    <property type="entry name" value="YajC"/>
    <property type="match status" value="1"/>
</dbReference>
<accession>A0ABS8YUN3</accession>
<evidence type="ECO:0000256" key="9">
    <source>
        <dbReference type="ARBA" id="ARBA00022927"/>
    </source>
</evidence>
<evidence type="ECO:0000256" key="4">
    <source>
        <dbReference type="ARBA" id="ARBA00011718"/>
    </source>
</evidence>
<evidence type="ECO:0000256" key="8">
    <source>
        <dbReference type="ARBA" id="ARBA00022692"/>
    </source>
</evidence>
<dbReference type="PRINTS" id="PR01853">
    <property type="entry name" value="YAJCTRNLCASE"/>
</dbReference>
<evidence type="ECO:0000256" key="1">
    <source>
        <dbReference type="ARBA" id="ARBA00002061"/>
    </source>
</evidence>
<keyword evidence="8 13" id="KW-0812">Transmembrane</keyword>
<comment type="subunit">
    <text evidence="4">Part of the SecDF-YidC-YajC translocase complex. The SecDF-YidC-YajC translocase forms a supercomplex with SecYEG, called the holo-translocon (HTL).</text>
</comment>
<evidence type="ECO:0000256" key="5">
    <source>
        <dbReference type="ARBA" id="ARBA00014962"/>
    </source>
</evidence>
<proteinExistence type="inferred from homology"/>
<keyword evidence="9" id="KW-0653">Protein transport</keyword>
<comment type="function">
    <text evidence="1">The SecYEG-SecDF-YajC-YidC holo-translocon (HTL) protein secretase/insertase is a supercomplex required for protein secretion, insertion of proteins into membranes, and assembly of membrane protein complexes. While the SecYEG complex is essential for assembly of a number of proteins and complexes, the SecDF-YajC-YidC subcomplex facilitates these functions.</text>
</comment>
<evidence type="ECO:0000256" key="13">
    <source>
        <dbReference type="SAM" id="Phobius"/>
    </source>
</evidence>
<evidence type="ECO:0000313" key="14">
    <source>
        <dbReference type="EMBL" id="MCE5972183.1"/>
    </source>
</evidence>
<evidence type="ECO:0000256" key="10">
    <source>
        <dbReference type="ARBA" id="ARBA00022989"/>
    </source>
</evidence>
<keyword evidence="15" id="KW-1185">Reference proteome</keyword>
<dbReference type="Proteomes" id="UP001521181">
    <property type="component" value="Unassembled WGS sequence"/>
</dbReference>
<keyword evidence="10 13" id="KW-1133">Transmembrane helix</keyword>
<comment type="subcellular location">
    <subcellularLocation>
        <location evidence="2">Cell membrane</location>
        <topology evidence="2">Single-pass membrane protein</topology>
    </subcellularLocation>
</comment>
<keyword evidence="6" id="KW-0813">Transport</keyword>
<dbReference type="PANTHER" id="PTHR33909">
    <property type="entry name" value="SEC TRANSLOCON ACCESSORY COMPLEX SUBUNIT YAJC"/>
    <property type="match status" value="1"/>
</dbReference>
<dbReference type="EMBL" id="JAJUOS010000001">
    <property type="protein sequence ID" value="MCE5972183.1"/>
    <property type="molecule type" value="Genomic_DNA"/>
</dbReference>
<protein>
    <recommendedName>
        <fullName evidence="5">Sec translocon accessory complex subunit YajC</fullName>
    </recommendedName>
</protein>
<keyword evidence="12 13" id="KW-0472">Membrane</keyword>
<feature type="transmembrane region" description="Helical" evidence="13">
    <location>
        <begin position="20"/>
        <end position="39"/>
    </location>
</feature>
<evidence type="ECO:0000256" key="3">
    <source>
        <dbReference type="ARBA" id="ARBA00006742"/>
    </source>
</evidence>
<sequence>MFATPAFAQAAGAPAGGAAAFSQFLPLILIFVIMYFMLIRPQQKRAKEHRAMVEALRRGDQVVTQGGIVGKVTHVREDGELEVEIAPNVKVRVIKSTVVQVLSKTEPAANAG</sequence>
<comment type="similarity">
    <text evidence="3">Belongs to the YajC family.</text>
</comment>
<name>A0ABS8YUN3_9RHOB</name>
<dbReference type="Pfam" id="PF02699">
    <property type="entry name" value="YajC"/>
    <property type="match status" value="1"/>
</dbReference>
<keyword evidence="11" id="KW-0811">Translocation</keyword>
<gene>
    <name evidence="14" type="primary">yajC</name>
    <name evidence="14" type="ORF">LZA78_01590</name>
</gene>
<dbReference type="PANTHER" id="PTHR33909:SF1">
    <property type="entry name" value="SEC TRANSLOCON ACCESSORY COMPLEX SUBUNIT YAJC"/>
    <property type="match status" value="1"/>
</dbReference>
<reference evidence="14 15" key="1">
    <citation type="submission" date="2021-12" db="EMBL/GenBank/DDBJ databases">
        <title>Sinirhodobacter sp. WL0062 is a bacterium isolated from seawater.</title>
        <authorList>
            <person name="Wang L."/>
            <person name="He W."/>
            <person name="Zhang D.-F."/>
        </authorList>
    </citation>
    <scope>NUCLEOTIDE SEQUENCE [LARGE SCALE GENOMIC DNA]</scope>
    <source>
        <strain evidence="14 15">WL0062</strain>
    </source>
</reference>
<organism evidence="14 15">
    <name type="scientific">Rhodobacter flavimaris</name>
    <dbReference type="NCBI Taxonomy" id="2907145"/>
    <lineage>
        <taxon>Bacteria</taxon>
        <taxon>Pseudomonadati</taxon>
        <taxon>Pseudomonadota</taxon>
        <taxon>Alphaproteobacteria</taxon>
        <taxon>Rhodobacterales</taxon>
        <taxon>Rhodobacter group</taxon>
        <taxon>Rhodobacter</taxon>
    </lineage>
</organism>
<evidence type="ECO:0000256" key="12">
    <source>
        <dbReference type="ARBA" id="ARBA00023136"/>
    </source>
</evidence>
<evidence type="ECO:0000256" key="6">
    <source>
        <dbReference type="ARBA" id="ARBA00022448"/>
    </source>
</evidence>